<dbReference type="GO" id="GO:0008270">
    <property type="term" value="F:zinc ion binding"/>
    <property type="evidence" value="ECO:0007669"/>
    <property type="project" value="InterPro"/>
</dbReference>
<evidence type="ECO:0000259" key="5">
    <source>
        <dbReference type="PROSITE" id="PS50048"/>
    </source>
</evidence>
<dbReference type="GO" id="GO:0006351">
    <property type="term" value="P:DNA-templated transcription"/>
    <property type="evidence" value="ECO:0007669"/>
    <property type="project" value="InterPro"/>
</dbReference>
<evidence type="ECO:0000256" key="3">
    <source>
        <dbReference type="ARBA" id="ARBA00023242"/>
    </source>
</evidence>
<dbReference type="PANTHER" id="PTHR15665:SF1">
    <property type="entry name" value="PROTEIN ASTEROID HOMOLOG 1"/>
    <property type="match status" value="1"/>
</dbReference>
<feature type="compositionally biased region" description="Low complexity" evidence="4">
    <location>
        <begin position="900"/>
        <end position="910"/>
    </location>
</feature>
<dbReference type="PROSITE" id="PS50048">
    <property type="entry name" value="ZN2_CY6_FUNGAL_2"/>
    <property type="match status" value="1"/>
</dbReference>
<feature type="region of interest" description="Disordered" evidence="4">
    <location>
        <begin position="796"/>
        <end position="835"/>
    </location>
</feature>
<dbReference type="Gene3D" id="3.40.50.1010">
    <property type="entry name" value="5'-nuclease"/>
    <property type="match status" value="1"/>
</dbReference>
<reference evidence="6" key="2">
    <citation type="journal article" date="2022" name="Elife">
        <title>Obligate sexual reproduction of a homothallic fungus closely related to the Cryptococcus pathogenic species complex.</title>
        <authorList>
            <person name="Passer A.R."/>
            <person name="Clancey S.A."/>
            <person name="Shea T."/>
            <person name="David-Palma M."/>
            <person name="Averette A.F."/>
            <person name="Boekhout T."/>
            <person name="Porcel B.M."/>
            <person name="Nowrousian M."/>
            <person name="Cuomo C.A."/>
            <person name="Sun S."/>
            <person name="Heitman J."/>
            <person name="Coelho M.A."/>
        </authorList>
    </citation>
    <scope>NUCLEOTIDE SEQUENCE</scope>
    <source>
        <strain evidence="6">CBS 7841</strain>
    </source>
</reference>
<evidence type="ECO:0000313" key="6">
    <source>
        <dbReference type="EMBL" id="WVN89309.1"/>
    </source>
</evidence>
<dbReference type="InterPro" id="IPR001138">
    <property type="entry name" value="Zn2Cys6_DnaBD"/>
</dbReference>
<feature type="region of interest" description="Disordered" evidence="4">
    <location>
        <begin position="1167"/>
        <end position="1287"/>
    </location>
</feature>
<dbReference type="PANTHER" id="PTHR15665">
    <property type="entry name" value="ASTEROID PROTEIN"/>
    <property type="match status" value="1"/>
</dbReference>
<keyword evidence="7" id="KW-1185">Reference proteome</keyword>
<dbReference type="SUPFAM" id="SSF88723">
    <property type="entry name" value="PIN domain-like"/>
    <property type="match status" value="1"/>
</dbReference>
<keyword evidence="2" id="KW-0479">Metal-binding</keyword>
<dbReference type="SMART" id="SM00066">
    <property type="entry name" value="GAL4"/>
    <property type="match status" value="1"/>
</dbReference>
<dbReference type="GeneID" id="91088741"/>
<feature type="domain" description="Zn(2)-C6 fungal-type" evidence="5">
    <location>
        <begin position="945"/>
        <end position="975"/>
    </location>
</feature>
<dbReference type="InterPro" id="IPR029060">
    <property type="entry name" value="PIN-like_dom_sf"/>
</dbReference>
<dbReference type="SUPFAM" id="SSF57701">
    <property type="entry name" value="Zn2/Cys6 DNA-binding domain"/>
    <property type="match status" value="1"/>
</dbReference>
<evidence type="ECO:0000256" key="1">
    <source>
        <dbReference type="ARBA" id="ARBA00007398"/>
    </source>
</evidence>
<dbReference type="InterPro" id="IPR036864">
    <property type="entry name" value="Zn2-C6_fun-type_DNA-bd_sf"/>
</dbReference>
<dbReference type="InterPro" id="IPR026832">
    <property type="entry name" value="Asteroid"/>
</dbReference>
<dbReference type="CDD" id="cd12148">
    <property type="entry name" value="fungal_TF_MHR"/>
    <property type="match status" value="1"/>
</dbReference>
<dbReference type="CDD" id="cd00067">
    <property type="entry name" value="GAL4"/>
    <property type="match status" value="1"/>
</dbReference>
<organism evidence="6 7">
    <name type="scientific">Cryptococcus depauperatus CBS 7841</name>
    <dbReference type="NCBI Taxonomy" id="1295531"/>
    <lineage>
        <taxon>Eukaryota</taxon>
        <taxon>Fungi</taxon>
        <taxon>Dikarya</taxon>
        <taxon>Basidiomycota</taxon>
        <taxon>Agaricomycotina</taxon>
        <taxon>Tremellomycetes</taxon>
        <taxon>Tremellales</taxon>
        <taxon>Cryptococcaceae</taxon>
        <taxon>Cryptococcus</taxon>
    </lineage>
</organism>
<dbReference type="InterPro" id="IPR007219">
    <property type="entry name" value="XnlR_reg_dom"/>
</dbReference>
<evidence type="ECO:0000256" key="2">
    <source>
        <dbReference type="ARBA" id="ARBA00022723"/>
    </source>
</evidence>
<feature type="compositionally biased region" description="Basic residues" evidence="4">
    <location>
        <begin position="813"/>
        <end position="824"/>
    </location>
</feature>
<dbReference type="Pfam" id="PF04082">
    <property type="entry name" value="Fungal_trans"/>
    <property type="match status" value="1"/>
</dbReference>
<gene>
    <name evidence="6" type="ORF">L203_104531</name>
</gene>
<dbReference type="Proteomes" id="UP000094043">
    <property type="component" value="Chromosome 5"/>
</dbReference>
<proteinExistence type="inferred from homology"/>
<dbReference type="EMBL" id="CP143788">
    <property type="protein sequence ID" value="WVN89309.1"/>
    <property type="molecule type" value="Genomic_DNA"/>
</dbReference>
<feature type="compositionally biased region" description="Polar residues" evidence="4">
    <location>
        <begin position="872"/>
        <end position="884"/>
    </location>
</feature>
<dbReference type="SMART" id="SM00906">
    <property type="entry name" value="Fungal_trans"/>
    <property type="match status" value="1"/>
</dbReference>
<dbReference type="Gene3D" id="4.10.240.10">
    <property type="entry name" value="Zn(2)-C6 fungal-type DNA-binding domain"/>
    <property type="match status" value="1"/>
</dbReference>
<feature type="compositionally biased region" description="Polar residues" evidence="4">
    <location>
        <begin position="927"/>
        <end position="936"/>
    </location>
</feature>
<dbReference type="Pfam" id="PF00172">
    <property type="entry name" value="Zn_clus"/>
    <property type="match status" value="1"/>
</dbReference>
<name>A0AAJ8JVQ7_9TREE</name>
<feature type="compositionally biased region" description="Low complexity" evidence="4">
    <location>
        <begin position="1173"/>
        <end position="1207"/>
    </location>
</feature>
<accession>A0AAJ8JVQ7</accession>
<dbReference type="PROSITE" id="PS00463">
    <property type="entry name" value="ZN2_CY6_FUNGAL_1"/>
    <property type="match status" value="1"/>
</dbReference>
<comment type="similarity">
    <text evidence="1">Belongs to the asteroid family.</text>
</comment>
<reference evidence="6" key="1">
    <citation type="submission" date="2016-06" db="EMBL/GenBank/DDBJ databases">
        <authorList>
            <person name="Cuomo C."/>
            <person name="Litvintseva A."/>
            <person name="Heitman J."/>
            <person name="Chen Y."/>
            <person name="Sun S."/>
            <person name="Springer D."/>
            <person name="Dromer F."/>
            <person name="Young S."/>
            <person name="Zeng Q."/>
            <person name="Chapman S."/>
            <person name="Gujja S."/>
            <person name="Saif S."/>
            <person name="Birren B."/>
        </authorList>
    </citation>
    <scope>NUCLEOTIDE SEQUENCE</scope>
    <source>
        <strain evidence="6">CBS 7841</strain>
    </source>
</reference>
<dbReference type="GO" id="GO:0003677">
    <property type="term" value="F:DNA binding"/>
    <property type="evidence" value="ECO:0007669"/>
    <property type="project" value="InterPro"/>
</dbReference>
<evidence type="ECO:0000256" key="4">
    <source>
        <dbReference type="SAM" id="MobiDB-lite"/>
    </source>
</evidence>
<dbReference type="GO" id="GO:0000981">
    <property type="term" value="F:DNA-binding transcription factor activity, RNA polymerase II-specific"/>
    <property type="evidence" value="ECO:0007669"/>
    <property type="project" value="InterPro"/>
</dbReference>
<sequence length="1763" mass="196330">MGVRGLQTFVQENRQSLCHSAHLPETDSRGAQKGEIPIIVDAWGVVFKLYLDSLPWTLGGEYLRFYQLTKKLIVSWRRVGLEPTFVFDGAAPPEKHATTLKRMADSQATLKLFFATSVSSRSKSSFGRGTSVRPILPPLASHTFIFALHRLGVDMHHIPCGEADSLCVSMAEKVKGYVLGQDTDLLILVAKSEKARGYVPLDMMMWMEGNSSEPEQEPSESSPKTFETVNYRKKGLTFRQSALLPPVLYHHPTLILMVIPPYALRQRLRLPANYMALFASLVGNDYASLETLQRFYEPSLNSVQRIEKAARILREQLFKPSANSSKEVDPGDFVVELVRRVVKKLCIWQYDTEPDLMRAVNSIIEAALPYTSPHSTQCCNSYPFCGGLEPLGCQSSQSTSNSSNTSRLSKETKQKVSEAYAAAQRKGILTFVTHGWLYPDRIYLRGTLEDPAMACPRTYAGSEAIRKSAYTIAYEALGGLRFLDDSSLDDMEMVLSCEKANEDTELRNLLGSDTDSNTRQLRDSAEPDEDRDSTIMELADPSRAVTEYVRQGTSGQVMHRRIKLSPKTQSSNEIPVCLQPLSERLQIYLAALHSDTPAIRTLPASIQPLVAILRHTVTEAYSMTKEQEQANSFSWRRNEIAATLRCGIGTFAQWRRELEGEEMEPKKKKTNPNPEEEAREWPALENRNTQLVAQISNVMIDSVSLAEALLLLSTQIPYFTPTQMDSLPQPLTGDPIHDFGPTHLSPFMFFSGINLHTLLLQKEPPTHLKWRWTEEEEKIMQVCWEALTDGIEEAILGHGKPNGHLASLQPKPKTGKKPRTRHKNPGQPSGWQRKRSFQLDNTYAEELQQPPVAWPTSSNPFSIPEHYQQVPTQQFNPGQSSDNPAVQPAPEGKFYGQTDYSPSSSGYPSSLQGGMPFENAEPREPNQPVSQEQPSELTPLKRGQACKFCRKRKLRCSGERPKCTSCIKYKQICEYLPSAKSNRVNPTRSTEMNRGFGHYSQGSTPYDSLDPKLNNTSVIYPNVGGLIHPSTSAGPSAFAPATDIYPHSPFNANAYMSYSNGTQGVFLPPALSQETAVDSMGNPVGSIVPHSPRPAEMMSSFGSNYLSISPNLSIINSQSSEFNPTIVANLPSIRGINVIADAGSHNVQFHNPSSAFEQPATPVPLADSARIDTSSSSTTGTSISPEFNFTSSTSSSVTSNSAFATTTPNTDSHPPVTSCLPGGGTDPVESLTQNLGEFLFRPRTPAAGNDNNAEADASYNPDGPKPKTPRNRDGQPMMRKRVASDSNKHTSILHIETESDGLNDQQRNLLIECFLTHRRLFFDMNIPRFRYRMRFTDKRRPSLALLNAMYLWATRFTQTPNVAAMQQHFYSEATRHLDAAAASNDRLLDVIRAAMLLSAHTYTNGRYHEGWLFSGIAVRLVLSTGIHRIPSLTLKTFPPDNLFLRNRPFLLPPPEDSIELAERVHAFWSVYATERCGALATGFPSSINDDDIATPFPVLLDDIASQSVTLQNDVTVRDLYRNTSSSTNLDSPYIRWMKALTILERTSKLAFLDPDPISDYSRAWLEYTNLLSGPNAPTASPPPQWLNQPKYRNPKEYNDCLSALSRLRESLGADGLSPVEMKKAADADGVELVIDAKNILLHHHFAAIEMLLHDINSADADNKVSLQAARKSVDIFRYLPQLAFHEVDAEICLVWCMVTKVMIKELERFTRLGDVTSYKDITEDIDVIIGELHRIGFAMPLARTQAMAMEEFKRLAIAASQKL</sequence>
<protein>
    <recommendedName>
        <fullName evidence="5">Zn(2)-C6 fungal-type domain-containing protein</fullName>
    </recommendedName>
</protein>
<reference evidence="6" key="3">
    <citation type="submission" date="2024-01" db="EMBL/GenBank/DDBJ databases">
        <authorList>
            <person name="Coelho M.A."/>
            <person name="David-Palma M."/>
            <person name="Shea T."/>
            <person name="Sun S."/>
            <person name="Cuomo C.A."/>
            <person name="Heitman J."/>
        </authorList>
    </citation>
    <scope>NUCLEOTIDE SEQUENCE</scope>
    <source>
        <strain evidence="6">CBS 7841</strain>
    </source>
</reference>
<feature type="compositionally biased region" description="Low complexity" evidence="4">
    <location>
        <begin position="1246"/>
        <end position="1257"/>
    </location>
</feature>
<evidence type="ECO:0000313" key="7">
    <source>
        <dbReference type="Proteomes" id="UP000094043"/>
    </source>
</evidence>
<feature type="region of interest" description="Disordered" evidence="4">
    <location>
        <begin position="657"/>
        <end position="679"/>
    </location>
</feature>
<feature type="region of interest" description="Disordered" evidence="4">
    <location>
        <begin position="509"/>
        <end position="534"/>
    </location>
</feature>
<dbReference type="KEGG" id="cdep:91088741"/>
<dbReference type="RefSeq" id="XP_066070009.1">
    <property type="nucleotide sequence ID" value="XM_066213912.1"/>
</dbReference>
<feature type="region of interest" description="Disordered" evidence="4">
    <location>
        <begin position="872"/>
        <end position="938"/>
    </location>
</feature>
<keyword evidence="3" id="KW-0539">Nucleus</keyword>